<protein>
    <submittedName>
        <fullName evidence="2">Uncharacterized protein</fullName>
    </submittedName>
</protein>
<proteinExistence type="predicted"/>
<dbReference type="EMBL" id="QXGE01004131">
    <property type="protein sequence ID" value="KAE9271837.1"/>
    <property type="molecule type" value="Genomic_DNA"/>
</dbReference>
<evidence type="ECO:0000256" key="1">
    <source>
        <dbReference type="SAM" id="MobiDB-lite"/>
    </source>
</evidence>
<evidence type="ECO:0000313" key="4">
    <source>
        <dbReference type="Proteomes" id="UP000429523"/>
    </source>
</evidence>
<organism evidence="2 4">
    <name type="scientific">Phytophthora fragariae</name>
    <dbReference type="NCBI Taxonomy" id="53985"/>
    <lineage>
        <taxon>Eukaryota</taxon>
        <taxon>Sar</taxon>
        <taxon>Stramenopiles</taxon>
        <taxon>Oomycota</taxon>
        <taxon>Peronosporomycetes</taxon>
        <taxon>Peronosporales</taxon>
        <taxon>Peronosporaceae</taxon>
        <taxon>Phytophthora</taxon>
    </lineage>
</organism>
<evidence type="ECO:0000313" key="2">
    <source>
        <dbReference type="EMBL" id="KAE8920584.1"/>
    </source>
</evidence>
<reference evidence="4 5" key="1">
    <citation type="submission" date="2018-08" db="EMBL/GenBank/DDBJ databases">
        <title>Genomic investigation of the strawberry pathogen Phytophthora fragariae indicates pathogenicity is determined by transcriptional variation in three key races.</title>
        <authorList>
            <person name="Adams T.M."/>
            <person name="Armitage A.D."/>
            <person name="Sobczyk M.K."/>
            <person name="Bates H.J."/>
            <person name="Dunwell J.M."/>
            <person name="Nellist C.F."/>
            <person name="Harrison R.J."/>
        </authorList>
    </citation>
    <scope>NUCLEOTIDE SEQUENCE [LARGE SCALE GENOMIC DNA]</scope>
    <source>
        <strain evidence="3 5">A4</strain>
        <strain evidence="2 4">NOV-9</strain>
    </source>
</reference>
<name>A0A6A3DFG8_9STRA</name>
<dbReference type="EMBL" id="QXGF01003931">
    <property type="protein sequence ID" value="KAE8920584.1"/>
    <property type="molecule type" value="Genomic_DNA"/>
</dbReference>
<accession>A0A6A3DFG8</accession>
<comment type="caution">
    <text evidence="2">The sequence shown here is derived from an EMBL/GenBank/DDBJ whole genome shotgun (WGS) entry which is preliminary data.</text>
</comment>
<gene>
    <name evidence="3" type="ORF">PF001_g28200</name>
    <name evidence="2" type="ORF">PF009_g29123</name>
</gene>
<sequence>MARYARQAIEEYTMALHRDEMENAGGFRAEKRRIGGIAGRSRDLPQSTEARASFVGVDTAARSHLQQQSNAQLPLEVRPRSESVPGRRRRNVVQMRVNLSEFASASPPGQRRR</sequence>
<dbReference type="Proteomes" id="UP000429523">
    <property type="component" value="Unassembled WGS sequence"/>
</dbReference>
<evidence type="ECO:0000313" key="3">
    <source>
        <dbReference type="EMBL" id="KAE9271837.1"/>
    </source>
</evidence>
<dbReference type="AlphaFoldDB" id="A0A6A3DFG8"/>
<dbReference type="Proteomes" id="UP000437068">
    <property type="component" value="Unassembled WGS sequence"/>
</dbReference>
<feature type="region of interest" description="Disordered" evidence="1">
    <location>
        <begin position="60"/>
        <end position="92"/>
    </location>
</feature>
<evidence type="ECO:0000313" key="5">
    <source>
        <dbReference type="Proteomes" id="UP000437068"/>
    </source>
</evidence>